<gene>
    <name evidence="1" type="ORF">LCGC14_1830930</name>
</gene>
<dbReference type="EMBL" id="LAZR01018082">
    <property type="protein sequence ID" value="KKL97787.1"/>
    <property type="molecule type" value="Genomic_DNA"/>
</dbReference>
<proteinExistence type="predicted"/>
<dbReference type="AlphaFoldDB" id="A0A0F9JFQ6"/>
<reference evidence="1" key="1">
    <citation type="journal article" date="2015" name="Nature">
        <title>Complex archaea that bridge the gap between prokaryotes and eukaryotes.</title>
        <authorList>
            <person name="Spang A."/>
            <person name="Saw J.H."/>
            <person name="Jorgensen S.L."/>
            <person name="Zaremba-Niedzwiedzka K."/>
            <person name="Martijn J."/>
            <person name="Lind A.E."/>
            <person name="van Eijk R."/>
            <person name="Schleper C."/>
            <person name="Guy L."/>
            <person name="Ettema T.J."/>
        </authorList>
    </citation>
    <scope>NUCLEOTIDE SEQUENCE</scope>
</reference>
<name>A0A0F9JFQ6_9ZZZZ</name>
<accession>A0A0F9JFQ6</accession>
<organism evidence="1">
    <name type="scientific">marine sediment metagenome</name>
    <dbReference type="NCBI Taxonomy" id="412755"/>
    <lineage>
        <taxon>unclassified sequences</taxon>
        <taxon>metagenomes</taxon>
        <taxon>ecological metagenomes</taxon>
    </lineage>
</organism>
<protein>
    <submittedName>
        <fullName evidence="1">Uncharacterized protein</fullName>
    </submittedName>
</protein>
<comment type="caution">
    <text evidence="1">The sequence shown here is derived from an EMBL/GenBank/DDBJ whole genome shotgun (WGS) entry which is preliminary data.</text>
</comment>
<evidence type="ECO:0000313" key="1">
    <source>
        <dbReference type="EMBL" id="KKL97787.1"/>
    </source>
</evidence>
<sequence>MRLQGSLSIFIQMSKECFLLKRLGILGKDDSKLTDWERSICNRHCPLKVCVYDRQGAKIHPVDKEMLDNVKIPERGSLS</sequence>